<dbReference type="SUPFAM" id="SSF52058">
    <property type="entry name" value="L domain-like"/>
    <property type="match status" value="1"/>
</dbReference>
<evidence type="ECO:0000259" key="15">
    <source>
        <dbReference type="PROSITE" id="PS50104"/>
    </source>
</evidence>
<evidence type="ECO:0000256" key="10">
    <source>
        <dbReference type="ARBA" id="ARBA00023136"/>
    </source>
</evidence>
<dbReference type="InterPro" id="IPR035897">
    <property type="entry name" value="Toll_tir_struct_dom_sf"/>
</dbReference>
<feature type="chain" id="PRO_5026949499" description="TIR domain-containing protein" evidence="14">
    <location>
        <begin position="22"/>
        <end position="584"/>
    </location>
</feature>
<keyword evidence="3" id="KW-0399">Innate immunity</keyword>
<reference evidence="16 17" key="1">
    <citation type="submission" date="2020-06" db="EMBL/GenBank/DDBJ databases">
        <authorList>
            <person name="Li R."/>
            <person name="Bekaert M."/>
        </authorList>
    </citation>
    <scope>NUCLEOTIDE SEQUENCE [LARGE SCALE GENOMIC DNA]</scope>
    <source>
        <strain evidence="17">wild</strain>
    </source>
</reference>
<dbReference type="PROSITE" id="PS50104">
    <property type="entry name" value="TIR"/>
    <property type="match status" value="1"/>
</dbReference>
<dbReference type="AlphaFoldDB" id="A0A6J8BTZ8"/>
<dbReference type="EMBL" id="CACVKT020003764">
    <property type="protein sequence ID" value="CAC5385777.1"/>
    <property type="molecule type" value="Genomic_DNA"/>
</dbReference>
<dbReference type="Pfam" id="PF01582">
    <property type="entry name" value="TIR"/>
    <property type="match status" value="1"/>
</dbReference>
<dbReference type="GO" id="GO:0007165">
    <property type="term" value="P:signal transduction"/>
    <property type="evidence" value="ECO:0007669"/>
    <property type="project" value="InterPro"/>
</dbReference>
<accession>A0A6J8BTZ8</accession>
<evidence type="ECO:0000313" key="17">
    <source>
        <dbReference type="Proteomes" id="UP000507470"/>
    </source>
</evidence>
<dbReference type="Gene3D" id="3.40.50.10140">
    <property type="entry name" value="Toll/interleukin-1 receptor homology (TIR) domain"/>
    <property type="match status" value="1"/>
</dbReference>
<comment type="subcellular location">
    <subcellularLocation>
        <location evidence="1">Membrane</location>
        <topology evidence="1">Single-pass type I membrane protein</topology>
    </subcellularLocation>
</comment>
<dbReference type="GO" id="GO:0038023">
    <property type="term" value="F:signaling receptor activity"/>
    <property type="evidence" value="ECO:0007669"/>
    <property type="project" value="TreeGrafter"/>
</dbReference>
<dbReference type="FunFam" id="3.40.50.10140:FF:000001">
    <property type="entry name" value="Toll-like receptor 2"/>
    <property type="match status" value="1"/>
</dbReference>
<evidence type="ECO:0000256" key="3">
    <source>
        <dbReference type="ARBA" id="ARBA00022588"/>
    </source>
</evidence>
<dbReference type="Pfam" id="PF13855">
    <property type="entry name" value="LRR_8"/>
    <property type="match status" value="1"/>
</dbReference>
<feature type="signal peptide" evidence="14">
    <location>
        <begin position="1"/>
        <end position="21"/>
    </location>
</feature>
<evidence type="ECO:0000313" key="16">
    <source>
        <dbReference type="EMBL" id="CAC5385777.1"/>
    </source>
</evidence>
<keyword evidence="10 13" id="KW-0472">Membrane</keyword>
<evidence type="ECO:0000256" key="12">
    <source>
        <dbReference type="ARBA" id="ARBA00023180"/>
    </source>
</evidence>
<dbReference type="SMART" id="SM00255">
    <property type="entry name" value="TIR"/>
    <property type="match status" value="1"/>
</dbReference>
<dbReference type="Proteomes" id="UP000507470">
    <property type="component" value="Unassembled WGS sequence"/>
</dbReference>
<organism evidence="16 17">
    <name type="scientific">Mytilus coruscus</name>
    <name type="common">Sea mussel</name>
    <dbReference type="NCBI Taxonomy" id="42192"/>
    <lineage>
        <taxon>Eukaryota</taxon>
        <taxon>Metazoa</taxon>
        <taxon>Spiralia</taxon>
        <taxon>Lophotrochozoa</taxon>
        <taxon>Mollusca</taxon>
        <taxon>Bivalvia</taxon>
        <taxon>Autobranchia</taxon>
        <taxon>Pteriomorphia</taxon>
        <taxon>Mytilida</taxon>
        <taxon>Mytiloidea</taxon>
        <taxon>Mytilidae</taxon>
        <taxon>Mytilinae</taxon>
        <taxon>Mytilus</taxon>
    </lineage>
</organism>
<feature type="domain" description="TIR" evidence="15">
    <location>
        <begin position="442"/>
        <end position="582"/>
    </location>
</feature>
<sequence>MMEQTSLTQFILILSLSSVYCLDSTIVDLVNLEKIELDIDVGRRVFKNVQYLGPGYASLQNLQSIKFDTCGHLPLFNDSFKYTPYLTHIYIQKCVVINVKSGAFSQLPKLKVLKLDLSGFSEYKLDQFMIFDMVLSLAMTQIEVLDMKDVWETAQTVNTFPWEEVNEMLLNTSIRELRFTNNVNVVFPTGRSVPSPQSLQILNLSMNSLNEILLNLTHVKYLNLQGNALGKYLGNNSYMIKSESKLEYVCLANNSISNLNTAIFNEQPYLRIIDISYNSLKEVDFDLSPLVKLHILNLSFNAINHLDHKSITNLDRILTKSDNILQIDLNYNPLHCNCYTLSFLTWMQRRREHFITFSHFKCKYLNGSISPSNLFEEVVLYLERECMDYSYLMVIASIAVFAFIAILLTAVIYRHRWKLRYIFYTAKLKYVKNKSDEELTEYVYDAFISYSDKDREFVINDCIENLEQGVLKLCIHQRDFVPGEDITDNIINAIQNSRKTICIITRSFLDSYYCMFEFNMARMESIHSRNGKNTLFLVFYEKILPEELPLVLYELIQNQSYIEYPNDEQGDVIFWQKIKDAIHT</sequence>
<dbReference type="PANTHER" id="PTHR24365">
    <property type="entry name" value="TOLL-LIKE RECEPTOR"/>
    <property type="match status" value="1"/>
</dbReference>
<dbReference type="SUPFAM" id="SSF52200">
    <property type="entry name" value="Toll/Interleukin receptor TIR domain"/>
    <property type="match status" value="1"/>
</dbReference>
<evidence type="ECO:0000256" key="1">
    <source>
        <dbReference type="ARBA" id="ARBA00004479"/>
    </source>
</evidence>
<evidence type="ECO:0000256" key="11">
    <source>
        <dbReference type="ARBA" id="ARBA00023170"/>
    </source>
</evidence>
<dbReference type="PRINTS" id="PR01537">
    <property type="entry name" value="INTRLKN1R1F"/>
</dbReference>
<gene>
    <name evidence="16" type="ORF">MCOR_21280</name>
</gene>
<evidence type="ECO:0000256" key="8">
    <source>
        <dbReference type="ARBA" id="ARBA00022859"/>
    </source>
</evidence>
<feature type="transmembrane region" description="Helical" evidence="13">
    <location>
        <begin position="389"/>
        <end position="413"/>
    </location>
</feature>
<keyword evidence="12" id="KW-0325">Glycoprotein</keyword>
<protein>
    <recommendedName>
        <fullName evidence="15">TIR domain-containing protein</fullName>
    </recommendedName>
</protein>
<keyword evidence="9 13" id="KW-1133">Transmembrane helix</keyword>
<keyword evidence="4" id="KW-0433">Leucine-rich repeat</keyword>
<name>A0A6J8BTZ8_MYTCO</name>
<evidence type="ECO:0000256" key="2">
    <source>
        <dbReference type="ARBA" id="ARBA00009634"/>
    </source>
</evidence>
<dbReference type="GO" id="GO:0045087">
    <property type="term" value="P:innate immune response"/>
    <property type="evidence" value="ECO:0007669"/>
    <property type="project" value="UniProtKB-KW"/>
</dbReference>
<evidence type="ECO:0000256" key="7">
    <source>
        <dbReference type="ARBA" id="ARBA00022737"/>
    </source>
</evidence>
<evidence type="ECO:0000256" key="5">
    <source>
        <dbReference type="ARBA" id="ARBA00022692"/>
    </source>
</evidence>
<keyword evidence="8" id="KW-0391">Immunity</keyword>
<comment type="similarity">
    <text evidence="2">Belongs to the Toll-like receptor family.</text>
</comment>
<evidence type="ECO:0000256" key="14">
    <source>
        <dbReference type="SAM" id="SignalP"/>
    </source>
</evidence>
<dbReference type="Gene3D" id="3.80.10.10">
    <property type="entry name" value="Ribonuclease Inhibitor"/>
    <property type="match status" value="1"/>
</dbReference>
<proteinExistence type="inferred from homology"/>
<dbReference type="PANTHER" id="PTHR24365:SF541">
    <property type="entry name" value="PROTEIN TOLL-RELATED"/>
    <property type="match status" value="1"/>
</dbReference>
<keyword evidence="11" id="KW-0675">Receptor</keyword>
<keyword evidence="7" id="KW-0677">Repeat</keyword>
<keyword evidence="5 13" id="KW-0812">Transmembrane</keyword>
<keyword evidence="6 14" id="KW-0732">Signal</keyword>
<dbReference type="OrthoDB" id="1526598at2759"/>
<evidence type="ECO:0000256" key="13">
    <source>
        <dbReference type="SAM" id="Phobius"/>
    </source>
</evidence>
<evidence type="ECO:0000256" key="6">
    <source>
        <dbReference type="ARBA" id="ARBA00022729"/>
    </source>
</evidence>
<evidence type="ECO:0000256" key="4">
    <source>
        <dbReference type="ARBA" id="ARBA00022614"/>
    </source>
</evidence>
<evidence type="ECO:0000256" key="9">
    <source>
        <dbReference type="ARBA" id="ARBA00022989"/>
    </source>
</evidence>
<keyword evidence="17" id="KW-1185">Reference proteome</keyword>
<dbReference type="InterPro" id="IPR000157">
    <property type="entry name" value="TIR_dom"/>
</dbReference>
<dbReference type="InterPro" id="IPR001611">
    <property type="entry name" value="Leu-rich_rpt"/>
</dbReference>
<dbReference type="InterPro" id="IPR032675">
    <property type="entry name" value="LRR_dom_sf"/>
</dbReference>
<dbReference type="GO" id="GO:0005886">
    <property type="term" value="C:plasma membrane"/>
    <property type="evidence" value="ECO:0007669"/>
    <property type="project" value="TreeGrafter"/>
</dbReference>